<dbReference type="RefSeq" id="WP_171469489.1">
    <property type="nucleotide sequence ID" value="NZ_CP053452.2"/>
</dbReference>
<evidence type="ECO:0000256" key="1">
    <source>
        <dbReference type="SAM" id="MobiDB-lite"/>
    </source>
</evidence>
<evidence type="ECO:0000313" key="2">
    <source>
        <dbReference type="EMBL" id="QJW93262.1"/>
    </source>
</evidence>
<dbReference type="EMBL" id="CP053452">
    <property type="protein sequence ID" value="QJW93262.1"/>
    <property type="molecule type" value="Genomic_DNA"/>
</dbReference>
<proteinExistence type="predicted"/>
<feature type="compositionally biased region" description="Polar residues" evidence="1">
    <location>
        <begin position="191"/>
        <end position="202"/>
    </location>
</feature>
<protein>
    <recommendedName>
        <fullName evidence="4">Glycosyltransferase 2-like domain-containing protein</fullName>
    </recommendedName>
</protein>
<feature type="region of interest" description="Disordered" evidence="1">
    <location>
        <begin position="181"/>
        <end position="202"/>
    </location>
</feature>
<organism evidence="2 3">
    <name type="scientific">Frigoriglobus tundricola</name>
    <dbReference type="NCBI Taxonomy" id="2774151"/>
    <lineage>
        <taxon>Bacteria</taxon>
        <taxon>Pseudomonadati</taxon>
        <taxon>Planctomycetota</taxon>
        <taxon>Planctomycetia</taxon>
        <taxon>Gemmatales</taxon>
        <taxon>Gemmataceae</taxon>
        <taxon>Frigoriglobus</taxon>
    </lineage>
</organism>
<evidence type="ECO:0000313" key="3">
    <source>
        <dbReference type="Proteomes" id="UP000503447"/>
    </source>
</evidence>
<dbReference type="AlphaFoldDB" id="A0A6M5YJV6"/>
<dbReference type="Proteomes" id="UP000503447">
    <property type="component" value="Chromosome"/>
</dbReference>
<sequence>MPEFFMTIQTVASRKQCLEDTLKSLAETDWSISPVIVEDTANLPNKEASQGVTGGKVLSTALAVPGWDYLLACEDDVIFNKNLRHNLTEWAPVKHGICLVGTLYHGGEVYSDTAKGYGMAPCGLIAGSQGVVIRRDWAEELLRRWGALKRHGMTDLRFFRSLDAVFPFVFVHNPNLVQHKTEPSIWGGPKHTTSNFSPDYKS</sequence>
<dbReference type="KEGG" id="ftj:FTUN_0767"/>
<accession>A0A6M5YJV6</accession>
<evidence type="ECO:0008006" key="4">
    <source>
        <dbReference type="Google" id="ProtNLM"/>
    </source>
</evidence>
<keyword evidence="3" id="KW-1185">Reference proteome</keyword>
<gene>
    <name evidence="2" type="ORF">FTUN_0767</name>
</gene>
<reference evidence="3" key="1">
    <citation type="submission" date="2020-05" db="EMBL/GenBank/DDBJ databases">
        <title>Frigoriglobus tundricola gen. nov., sp. nov., a psychrotolerant cellulolytic planctomycete of the family Gemmataceae with two divergent copies of 16S rRNA gene.</title>
        <authorList>
            <person name="Kulichevskaya I.S."/>
            <person name="Ivanova A.A."/>
            <person name="Naumoff D.G."/>
            <person name="Beletsky A.V."/>
            <person name="Rijpstra W.I.C."/>
            <person name="Sinninghe Damste J.S."/>
            <person name="Mardanov A.V."/>
            <person name="Ravin N.V."/>
            <person name="Dedysh S.N."/>
        </authorList>
    </citation>
    <scope>NUCLEOTIDE SEQUENCE [LARGE SCALE GENOMIC DNA]</scope>
    <source>
        <strain evidence="3">PL17</strain>
    </source>
</reference>
<name>A0A6M5YJV6_9BACT</name>